<keyword evidence="1" id="KW-0175">Coiled coil</keyword>
<dbReference type="RefSeq" id="WP_100749584.1">
    <property type="nucleotide sequence ID" value="NZ_JAGBKN010000014.1"/>
</dbReference>
<proteinExistence type="predicted"/>
<evidence type="ECO:0000313" key="3">
    <source>
        <dbReference type="Proteomes" id="UP000664161"/>
    </source>
</evidence>
<protein>
    <recommendedName>
        <fullName evidence="4">Lipoprotein</fullName>
    </recommendedName>
</protein>
<feature type="coiled-coil region" evidence="1">
    <location>
        <begin position="62"/>
        <end position="96"/>
    </location>
</feature>
<keyword evidence="3" id="KW-1185">Reference proteome</keyword>
<dbReference type="Gene3D" id="2.60.40.4150">
    <property type="entry name" value="Type VI secretion system, lipoprotein SciN"/>
    <property type="match status" value="1"/>
</dbReference>
<accession>A0AAW4IQ03</accession>
<gene>
    <name evidence="2" type="ORF">J3491_07895</name>
</gene>
<comment type="caution">
    <text evidence="2">The sequence shown here is derived from an EMBL/GenBank/DDBJ whole genome shotgun (WGS) entry which is preliminary data.</text>
</comment>
<dbReference type="AlphaFoldDB" id="A0AAW4IQ03"/>
<sequence>MNQTKKLAGAIAIMSALSGVMLVGCSAKPEITATGEAPSDGASTLAGSLKNMIADSDSKAELAALKAQLKMQQQRLEVMSEEQQSLQEALKRQRITVEVHPLADANAGRSNSATASTAYIAFLENKEQLADIETLASKEFSVIPNRQNNVTVSIPQGMDFIAIKLNLRYTKKRSQFVIPLSSLDFDTPLTLNIGACDVNITSGVNPELAPDFTQKLNYYQQPLVSCL</sequence>
<dbReference type="EMBL" id="JAGBKN010000014">
    <property type="protein sequence ID" value="MBO1517251.1"/>
    <property type="molecule type" value="Genomic_DNA"/>
</dbReference>
<evidence type="ECO:0000256" key="1">
    <source>
        <dbReference type="SAM" id="Coils"/>
    </source>
</evidence>
<reference evidence="2 3" key="1">
    <citation type="submission" date="2021-03" db="EMBL/GenBank/DDBJ databases">
        <authorList>
            <person name="Shang D.-D."/>
            <person name="Du Z.-J."/>
            <person name="Chen G.-J."/>
        </authorList>
    </citation>
    <scope>NUCLEOTIDE SEQUENCE [LARGE SCALE GENOMIC DNA]</scope>
    <source>
        <strain evidence="2 3">F2608</strain>
    </source>
</reference>
<evidence type="ECO:0008006" key="4">
    <source>
        <dbReference type="Google" id="ProtNLM"/>
    </source>
</evidence>
<dbReference type="Proteomes" id="UP000664161">
    <property type="component" value="Unassembled WGS sequence"/>
</dbReference>
<organism evidence="2 3">
    <name type="scientific">Psychrobacter halodurans</name>
    <dbReference type="NCBI Taxonomy" id="2818439"/>
    <lineage>
        <taxon>Bacteria</taxon>
        <taxon>Pseudomonadati</taxon>
        <taxon>Pseudomonadota</taxon>
        <taxon>Gammaproteobacteria</taxon>
        <taxon>Moraxellales</taxon>
        <taxon>Moraxellaceae</taxon>
        <taxon>Psychrobacter</taxon>
    </lineage>
</organism>
<name>A0AAW4IQ03_9GAMM</name>
<dbReference type="PROSITE" id="PS51257">
    <property type="entry name" value="PROKAR_LIPOPROTEIN"/>
    <property type="match status" value="1"/>
</dbReference>
<evidence type="ECO:0000313" key="2">
    <source>
        <dbReference type="EMBL" id="MBO1517251.1"/>
    </source>
</evidence>
<dbReference type="InterPro" id="IPR038706">
    <property type="entry name" value="Type_VI_SciN-like_sf"/>
</dbReference>